<proteinExistence type="predicted"/>
<evidence type="ECO:0000313" key="3">
    <source>
        <dbReference type="Proteomes" id="UP000691718"/>
    </source>
</evidence>
<keyword evidence="3" id="KW-1185">Reference proteome</keyword>
<dbReference type="Proteomes" id="UP000691718">
    <property type="component" value="Unassembled WGS sequence"/>
</dbReference>
<comment type="caution">
    <text evidence="2">The sequence shown here is derived from an EMBL/GenBank/DDBJ whole genome shotgun (WGS) entry which is preliminary data.</text>
</comment>
<reference evidence="2" key="1">
    <citation type="submission" date="2021-04" db="EMBL/GenBank/DDBJ databases">
        <authorList>
            <person name="Tunstrom K."/>
        </authorList>
    </citation>
    <scope>NUCLEOTIDE SEQUENCE</scope>
</reference>
<protein>
    <submittedName>
        <fullName evidence="2">(apollo) hypothetical protein</fullName>
    </submittedName>
</protein>
<dbReference type="AlphaFoldDB" id="A0A8S3W3H9"/>
<name>A0A8S3W3H9_PARAO</name>
<dbReference type="EMBL" id="CAJQZP010000103">
    <property type="protein sequence ID" value="CAG4938795.1"/>
    <property type="molecule type" value="Genomic_DNA"/>
</dbReference>
<gene>
    <name evidence="2" type="ORF">PAPOLLO_LOCUS1698</name>
</gene>
<feature type="region of interest" description="Disordered" evidence="1">
    <location>
        <begin position="901"/>
        <end position="920"/>
    </location>
</feature>
<evidence type="ECO:0000256" key="1">
    <source>
        <dbReference type="SAM" id="MobiDB-lite"/>
    </source>
</evidence>
<dbReference type="PANTHER" id="PTHR23098:SF16">
    <property type="entry name" value="REGULATORY PROTEIN ZESTE"/>
    <property type="match status" value="1"/>
</dbReference>
<evidence type="ECO:0000313" key="2">
    <source>
        <dbReference type="EMBL" id="CAG4938795.1"/>
    </source>
</evidence>
<dbReference type="OrthoDB" id="10065929at2759"/>
<dbReference type="GO" id="GO:0005634">
    <property type="term" value="C:nucleus"/>
    <property type="evidence" value="ECO:0007669"/>
    <property type="project" value="TreeGrafter"/>
</dbReference>
<dbReference type="PANTHER" id="PTHR23098">
    <property type="entry name" value="AGAP001331-PA-RELATED"/>
    <property type="match status" value="1"/>
</dbReference>
<sequence length="1233" mass="140234">MDQKPPKNDKEACTELSAVKRNLVSSFRATGISPFDRNRVLNKLPPESPSPEIETGVRDSLTEFLREQRFRNESQPPRKRTRLQIEPGKSISTLNETSCPTNQEVDVVEVQHTSERNDNLVQTESISMQIPLSVISEPSTSYRTGYEDTNDNLTDCESDNENIAPNYTRNTSTDLAQNPAIGQFILAKFGSQKGKKTYHYEVPKDLSIIEISDIITYLPKPKYINECYSFPNDVMIKELRKRTSRVTSGQLEILLSKLEASPHLYTRKFSGLQGKEIFEKGWREVADELNQLPNGYVKTPEQWITVWRDFKSRACTKAAKLRRERMRTGNQGITTAPLTEVEKKIVSLIGVEYTFGSDCPDSMPEEETLQHEVEAGVEMVEVVWRDFKSRACTKAAKLRRERMRTGNQGITTAPLTEVEKKIVSLIGVEYTFGSDCPDSMPEEETLQHEVEAGVEMVEVVCLSQGNEYQLLETERNKASPEPQIIASGSRATPVASPAPNQQQVQEITLQSAAPQITERGSRAAAVITTPPTVRQERPRRIRNLNPRRSTAEQANIAREDFLAVAKSNADSMGRLPTFRPRLPECRRRQQNLIILAMPFSPNLESITRSNDTKIRFRVNASIEYHLPRPNCESLLDIKNEQYPFSVSLWKINLSDSSIQGILMWSELVSTTCTFGFWGSKSTNTLGTTVIPVQRPISTIDFSKYFSSPIDEIVEDPEIPWNQRYLCYYCQNDYPGKYERTLYKRVIISIYPDGSIRHPIGNWGHVTRNLYTDGKRNDTLWVEPITGNLYQDSQWTHYSMVASWLPMINGTGIDPLTGRVVSCDTANTPISLIEQAEEYYPKALYTRGSLSGILEDNVFYNAPATPQATEEGEFSNLTMVSKFLNSEADKCGAFATSEEKSGFRRTHRQATHSTREKDFKEKDIRRKREKVNVRKNDPTWKITRKKGTKTVEKQRRSSKITERIYIPLDNKLLEQAETLLLNRSQDNSFREDIKRLQQGKQLEGSSKLKRLDVVLEEGLLRLKGRIDAIRGVTRDYKRPIVLDSKDKTTQLIIEEFHCRFNHGNHATVMNEIRQCFWVLGLSSIGTLSRHMKEVHPTVNVAPKRLESIDESEENSNQNVQVATTSSTISVVTTTTSSGTRPTVTTANIISATKGKVAGTTVKDYIVVKKPLPLIRTQQLDEQLIKMIAKGYHAFRLVEEKEFRKFVDMLNPSYKLPTRKTLSESLLPKLYNRTI</sequence>
<accession>A0A8S3W3H9</accession>
<organism evidence="2 3">
    <name type="scientific">Parnassius apollo</name>
    <name type="common">Apollo butterfly</name>
    <name type="synonym">Papilio apollo</name>
    <dbReference type="NCBI Taxonomy" id="110799"/>
    <lineage>
        <taxon>Eukaryota</taxon>
        <taxon>Metazoa</taxon>
        <taxon>Ecdysozoa</taxon>
        <taxon>Arthropoda</taxon>
        <taxon>Hexapoda</taxon>
        <taxon>Insecta</taxon>
        <taxon>Pterygota</taxon>
        <taxon>Neoptera</taxon>
        <taxon>Endopterygota</taxon>
        <taxon>Lepidoptera</taxon>
        <taxon>Glossata</taxon>
        <taxon>Ditrysia</taxon>
        <taxon>Papilionoidea</taxon>
        <taxon>Papilionidae</taxon>
        <taxon>Parnassiinae</taxon>
        <taxon>Parnassini</taxon>
        <taxon>Parnassius</taxon>
        <taxon>Parnassius</taxon>
    </lineage>
</organism>